<dbReference type="Proteomes" id="UP001367508">
    <property type="component" value="Unassembled WGS sequence"/>
</dbReference>
<proteinExistence type="predicted"/>
<reference evidence="2 3" key="1">
    <citation type="submission" date="2024-01" db="EMBL/GenBank/DDBJ databases">
        <title>The genomes of 5 underutilized Papilionoideae crops provide insights into root nodulation and disease resistanc.</title>
        <authorList>
            <person name="Jiang F."/>
        </authorList>
    </citation>
    <scope>NUCLEOTIDE SEQUENCE [LARGE SCALE GENOMIC DNA]</scope>
    <source>
        <strain evidence="2">LVBAO_FW01</strain>
        <tissue evidence="2">Leaves</tissue>
    </source>
</reference>
<keyword evidence="1" id="KW-0812">Transmembrane</keyword>
<gene>
    <name evidence="2" type="ORF">VNO77_08426</name>
</gene>
<dbReference type="EMBL" id="JAYMYQ010000002">
    <property type="protein sequence ID" value="KAK7350185.1"/>
    <property type="molecule type" value="Genomic_DNA"/>
</dbReference>
<accession>A0AAN9M8H0</accession>
<keyword evidence="1" id="KW-0472">Membrane</keyword>
<evidence type="ECO:0000256" key="1">
    <source>
        <dbReference type="SAM" id="Phobius"/>
    </source>
</evidence>
<feature type="transmembrane region" description="Helical" evidence="1">
    <location>
        <begin position="97"/>
        <end position="117"/>
    </location>
</feature>
<keyword evidence="1" id="KW-1133">Transmembrane helix</keyword>
<name>A0AAN9M8H0_CANGL</name>
<evidence type="ECO:0000313" key="2">
    <source>
        <dbReference type="EMBL" id="KAK7350185.1"/>
    </source>
</evidence>
<keyword evidence="3" id="KW-1185">Reference proteome</keyword>
<sequence>MGIFFTLESPITPSKLEALAWFGVHGVAVAWVRYDLVSSVTAVDGVASETDAISSGLPTTCSLRASLDLSAIDEFFELSLCNFSFSTMSLDSSTFRFYILLSLIALMLLAKTITIIFSPHGQNMHFTEVFSGGVKTTDLSSHFLAIVIAYITADGTPWSRNDLYLVVASEEEKVPPEAESSLKSLLLVQGCEEPYSMVKVTHVSAVANTEPGMLKSAGGMIIKGFTLHKIMYMVRRLRSRSPVDSISIKTQRKPTMSAMHMHVSWKSSRAKGEWLKWLSTLPISSGPSVRTPISHNFNFRISTRATRASHAIFTCQWPQPKSITLDFKSIRSCSKCAKVLDS</sequence>
<comment type="caution">
    <text evidence="2">The sequence shown here is derived from an EMBL/GenBank/DDBJ whole genome shotgun (WGS) entry which is preliminary data.</text>
</comment>
<dbReference type="AlphaFoldDB" id="A0AAN9M8H0"/>
<organism evidence="2 3">
    <name type="scientific">Canavalia gladiata</name>
    <name type="common">Sword bean</name>
    <name type="synonym">Dolichos gladiatus</name>
    <dbReference type="NCBI Taxonomy" id="3824"/>
    <lineage>
        <taxon>Eukaryota</taxon>
        <taxon>Viridiplantae</taxon>
        <taxon>Streptophyta</taxon>
        <taxon>Embryophyta</taxon>
        <taxon>Tracheophyta</taxon>
        <taxon>Spermatophyta</taxon>
        <taxon>Magnoliopsida</taxon>
        <taxon>eudicotyledons</taxon>
        <taxon>Gunneridae</taxon>
        <taxon>Pentapetalae</taxon>
        <taxon>rosids</taxon>
        <taxon>fabids</taxon>
        <taxon>Fabales</taxon>
        <taxon>Fabaceae</taxon>
        <taxon>Papilionoideae</taxon>
        <taxon>50 kb inversion clade</taxon>
        <taxon>NPAAA clade</taxon>
        <taxon>indigoferoid/millettioid clade</taxon>
        <taxon>Phaseoleae</taxon>
        <taxon>Canavalia</taxon>
    </lineage>
</organism>
<protein>
    <submittedName>
        <fullName evidence="2">Uncharacterized protein</fullName>
    </submittedName>
</protein>
<evidence type="ECO:0000313" key="3">
    <source>
        <dbReference type="Proteomes" id="UP001367508"/>
    </source>
</evidence>